<dbReference type="NCBIfam" id="TIGR00176">
    <property type="entry name" value="mobB"/>
    <property type="match status" value="1"/>
</dbReference>
<dbReference type="EMBL" id="JACIVI010000001">
    <property type="protein sequence ID" value="MBB1160934.1"/>
    <property type="molecule type" value="Genomic_DNA"/>
</dbReference>
<accession>A0A839HSU5</accession>
<dbReference type="InterPro" id="IPR004435">
    <property type="entry name" value="MobB_dom"/>
</dbReference>
<dbReference type="Proteomes" id="UP000586093">
    <property type="component" value="Unassembled WGS sequence"/>
</dbReference>
<dbReference type="GO" id="GO:0006777">
    <property type="term" value="P:Mo-molybdopterin cofactor biosynthetic process"/>
    <property type="evidence" value="ECO:0007669"/>
    <property type="project" value="InterPro"/>
</dbReference>
<dbReference type="Pfam" id="PF03205">
    <property type="entry name" value="MobB"/>
    <property type="match status" value="1"/>
</dbReference>
<name>A0A839HSU5_9BURK</name>
<dbReference type="PANTHER" id="PTHR40072:SF1">
    <property type="entry name" value="MOLYBDOPTERIN-GUANINE DINUCLEOTIDE BIOSYNTHESIS ADAPTER PROTEIN"/>
    <property type="match status" value="1"/>
</dbReference>
<feature type="domain" description="Molybdopterin-guanine dinucleotide biosynthesis protein B (MobB)" evidence="1">
    <location>
        <begin position="4"/>
        <end position="135"/>
    </location>
</feature>
<gene>
    <name evidence="2" type="primary">mobB</name>
    <name evidence="2" type="ORF">H4F90_02940</name>
</gene>
<comment type="caution">
    <text evidence="2">The sequence shown here is derived from an EMBL/GenBank/DDBJ whole genome shotgun (WGS) entry which is preliminary data.</text>
</comment>
<dbReference type="Gene3D" id="3.40.50.300">
    <property type="entry name" value="P-loop containing nucleotide triphosphate hydrolases"/>
    <property type="match status" value="1"/>
</dbReference>
<evidence type="ECO:0000313" key="3">
    <source>
        <dbReference type="Proteomes" id="UP000586093"/>
    </source>
</evidence>
<keyword evidence="3" id="KW-1185">Reference proteome</keyword>
<dbReference type="AlphaFoldDB" id="A0A839HSU5"/>
<dbReference type="SUPFAM" id="SSF52540">
    <property type="entry name" value="P-loop containing nucleoside triphosphate hydrolases"/>
    <property type="match status" value="1"/>
</dbReference>
<dbReference type="CDD" id="cd03116">
    <property type="entry name" value="MobB"/>
    <property type="match status" value="1"/>
</dbReference>
<dbReference type="PANTHER" id="PTHR40072">
    <property type="entry name" value="MOLYBDOPTERIN-GUANINE DINUCLEOTIDE BIOSYNTHESIS ADAPTER PROTEIN-RELATED"/>
    <property type="match status" value="1"/>
</dbReference>
<protein>
    <submittedName>
        <fullName evidence="2">Molybdopterin-guanine dinucleotide biosynthesis protein B</fullName>
    </submittedName>
</protein>
<reference evidence="2 3" key="1">
    <citation type="submission" date="2020-08" db="EMBL/GenBank/DDBJ databases">
        <title>Aquariorum lacteus gen. nov., sp. nov., a new member of the family Comamonadaceae, isolated from freshwater aquarium.</title>
        <authorList>
            <person name="Chun S.-J."/>
        </authorList>
    </citation>
    <scope>NUCLEOTIDE SEQUENCE [LARGE SCALE GENOMIC DNA]</scope>
    <source>
        <strain evidence="2 3">SJAQ100</strain>
    </source>
</reference>
<dbReference type="InterPro" id="IPR027417">
    <property type="entry name" value="P-loop_NTPase"/>
</dbReference>
<dbReference type="GO" id="GO:0005525">
    <property type="term" value="F:GTP binding"/>
    <property type="evidence" value="ECO:0007669"/>
    <property type="project" value="InterPro"/>
</dbReference>
<dbReference type="InterPro" id="IPR052539">
    <property type="entry name" value="MGD_biosynthesis_adapter"/>
</dbReference>
<organism evidence="2 3">
    <name type="scientific">Aquariibacter albus</name>
    <dbReference type="NCBI Taxonomy" id="2759899"/>
    <lineage>
        <taxon>Bacteria</taxon>
        <taxon>Pseudomonadati</taxon>
        <taxon>Pseudomonadota</taxon>
        <taxon>Betaproteobacteria</taxon>
        <taxon>Burkholderiales</taxon>
        <taxon>Sphaerotilaceae</taxon>
        <taxon>Aquariibacter</taxon>
    </lineage>
</organism>
<sequence>MKAVGFCGYSGSGKTTLVEQMVGGLRARGLRVSVVKHAHHAFDIDQPGKDSWRHREAGAYEVVVSSSRRLAKVRTLREDREPTAHELLAELAPCDWALVEGFKHADLPKIEVWRASTGRPVQYPADPHIRAIATDSRAELPQATELPLLDLNDPEAIIAFLIGQAADFAYTPRALPRLGF</sequence>
<proteinExistence type="predicted"/>
<evidence type="ECO:0000313" key="2">
    <source>
        <dbReference type="EMBL" id="MBB1160934.1"/>
    </source>
</evidence>
<evidence type="ECO:0000259" key="1">
    <source>
        <dbReference type="Pfam" id="PF03205"/>
    </source>
</evidence>
<dbReference type="RefSeq" id="WP_182662987.1">
    <property type="nucleotide sequence ID" value="NZ_JACIVI010000001.1"/>
</dbReference>